<dbReference type="AlphaFoldDB" id="A0A1M5PCH1"/>
<dbReference type="NCBIfam" id="TIGR03998">
    <property type="entry name" value="thiol_BshC"/>
    <property type="match status" value="1"/>
</dbReference>
<feature type="domain" description="Bacillithiol biosynthesis BshC C-terminal coiled-coil" evidence="4">
    <location>
        <begin position="366"/>
        <end position="519"/>
    </location>
</feature>
<dbReference type="EMBL" id="FQWQ01000001">
    <property type="protein sequence ID" value="SHG99169.1"/>
    <property type="molecule type" value="Genomic_DNA"/>
</dbReference>
<keyword evidence="1 2" id="KW-0436">Ligase</keyword>
<gene>
    <name evidence="2" type="primary">bshC</name>
    <name evidence="5" type="ORF">SAMN04488109_2790</name>
</gene>
<dbReference type="OrthoDB" id="9765151at2"/>
<accession>A0A1M5PCH1</accession>
<evidence type="ECO:0000259" key="4">
    <source>
        <dbReference type="Pfam" id="PF24850"/>
    </source>
</evidence>
<dbReference type="STRING" id="947013.SAMN04488109_2790"/>
<keyword evidence="6" id="KW-1185">Reference proteome</keyword>
<dbReference type="GO" id="GO:0016874">
    <property type="term" value="F:ligase activity"/>
    <property type="evidence" value="ECO:0007669"/>
    <property type="project" value="UniProtKB-UniRule"/>
</dbReference>
<comment type="similarity">
    <text evidence="2">Belongs to the BshC family.</text>
</comment>
<name>A0A1M5PCH1_9BACT</name>
<dbReference type="Pfam" id="PF24850">
    <property type="entry name" value="CC_BshC"/>
    <property type="match status" value="1"/>
</dbReference>
<evidence type="ECO:0000259" key="3">
    <source>
        <dbReference type="Pfam" id="PF10079"/>
    </source>
</evidence>
<dbReference type="InterPro" id="IPR011199">
    <property type="entry name" value="Bacillithiol_biosynth_BshC"/>
</dbReference>
<evidence type="ECO:0000256" key="1">
    <source>
        <dbReference type="ARBA" id="ARBA00022598"/>
    </source>
</evidence>
<dbReference type="PIRSF" id="PIRSF012535">
    <property type="entry name" value="UCP012535"/>
    <property type="match status" value="1"/>
</dbReference>
<dbReference type="Pfam" id="PF10079">
    <property type="entry name" value="Rossmann-like_BshC"/>
    <property type="match status" value="1"/>
</dbReference>
<evidence type="ECO:0000256" key="2">
    <source>
        <dbReference type="HAMAP-Rule" id="MF_01867"/>
    </source>
</evidence>
<dbReference type="Proteomes" id="UP000184212">
    <property type="component" value="Unassembled WGS sequence"/>
</dbReference>
<dbReference type="HAMAP" id="MF_01867">
    <property type="entry name" value="BshC"/>
    <property type="match status" value="1"/>
</dbReference>
<proteinExistence type="inferred from homology"/>
<evidence type="ECO:0000313" key="6">
    <source>
        <dbReference type="Proteomes" id="UP000184212"/>
    </source>
</evidence>
<organism evidence="5 6">
    <name type="scientific">Chryseolinea serpens</name>
    <dbReference type="NCBI Taxonomy" id="947013"/>
    <lineage>
        <taxon>Bacteria</taxon>
        <taxon>Pseudomonadati</taxon>
        <taxon>Bacteroidota</taxon>
        <taxon>Cytophagia</taxon>
        <taxon>Cytophagales</taxon>
        <taxon>Fulvivirgaceae</taxon>
        <taxon>Chryseolinea</taxon>
    </lineage>
</organism>
<dbReference type="InterPro" id="IPR055399">
    <property type="entry name" value="CC_BshC"/>
</dbReference>
<sequence>MQLDKVSLADTHAFSNFFLDYLQQKETLKPFYHRFPTLENFGGQIADKKSSFTPHQREVLVAALQKQYEGFTPSPAVSENIAALKAGNTFSVTTGHQLNIFTGPLYFIFKIVTVINTCRELKARYPESNFVPVYWMASEDHDYEEIKYFKLFGKKYTWETDQKGAVGRFHTKGLDKLAQEISGDTKIFTEAYSKRKTLSAAVRHYVNALFANEGLVVIDGDDRSLKSLFADVMREDVLRQNTKKLVDPTNTALENQGYKTQIFCRDINFFYLASGIRNRIEKQGDRFTVLESDLSFSEQEMEKIIAEEPEKLSPNVILRPLYQEMILPNVAYVGGPAEVIYWLQLKEVFDRFKTPFPMIMPRNFGMVMDHEVARKFSKTSLQLKDLFEEKNYLFNHWVLTHSPRNLTVGQERAAVTELFASLKRRAESIDTTLEPFVGAEGKRALNSLEKIERKLLRAEKRQHGDKLRQIEAVKDQLFPNGGLQERTDNFLNFYQRDPEFITRLLKTFDPLDYRFNILSYAD</sequence>
<protein>
    <recommendedName>
        <fullName evidence="2">Putative cysteine ligase BshC</fullName>
        <ecNumber evidence="2">6.-.-.-</ecNumber>
    </recommendedName>
</protein>
<dbReference type="InterPro" id="IPR055398">
    <property type="entry name" value="Rossmann-like_BshC"/>
</dbReference>
<feature type="domain" description="Bacillithiol biosynthesis BshC N-terminal Rossmann-like" evidence="3">
    <location>
        <begin position="1"/>
        <end position="363"/>
    </location>
</feature>
<dbReference type="EC" id="6.-.-.-" evidence="2"/>
<reference evidence="5 6" key="1">
    <citation type="submission" date="2016-11" db="EMBL/GenBank/DDBJ databases">
        <authorList>
            <person name="Jaros S."/>
            <person name="Januszkiewicz K."/>
            <person name="Wedrychowicz H."/>
        </authorList>
    </citation>
    <scope>NUCLEOTIDE SEQUENCE [LARGE SCALE GENOMIC DNA]</scope>
    <source>
        <strain evidence="5 6">DSM 24574</strain>
    </source>
</reference>
<dbReference type="RefSeq" id="WP_073134550.1">
    <property type="nucleotide sequence ID" value="NZ_FQWQ01000001.1"/>
</dbReference>
<evidence type="ECO:0000313" key="5">
    <source>
        <dbReference type="EMBL" id="SHG99169.1"/>
    </source>
</evidence>